<dbReference type="EMBL" id="RJJE01000017">
    <property type="protein sequence ID" value="RNI27911.1"/>
    <property type="molecule type" value="Genomic_DNA"/>
</dbReference>
<feature type="compositionally biased region" description="Gly residues" evidence="1">
    <location>
        <begin position="291"/>
        <end position="313"/>
    </location>
</feature>
<evidence type="ECO:0000256" key="1">
    <source>
        <dbReference type="SAM" id="MobiDB-lite"/>
    </source>
</evidence>
<keyword evidence="4" id="KW-0675">Receptor</keyword>
<dbReference type="RefSeq" id="WP_123134378.1">
    <property type="nucleotide sequence ID" value="NZ_RJJE01000017.1"/>
</dbReference>
<evidence type="ECO:0000313" key="4">
    <source>
        <dbReference type="EMBL" id="RNI27911.1"/>
    </source>
</evidence>
<feature type="domain" description="Outer membrane protein beta-barrel" evidence="3">
    <location>
        <begin position="464"/>
        <end position="945"/>
    </location>
</feature>
<dbReference type="Pfam" id="PF14905">
    <property type="entry name" value="OMP_b-brl_3"/>
    <property type="match status" value="1"/>
</dbReference>
<feature type="region of interest" description="Disordered" evidence="1">
    <location>
        <begin position="286"/>
        <end position="313"/>
    </location>
</feature>
<dbReference type="InterPro" id="IPR008969">
    <property type="entry name" value="CarboxyPept-like_regulatory"/>
</dbReference>
<accession>A0A3M9MQX9</accession>
<keyword evidence="5" id="KW-1185">Reference proteome</keyword>
<dbReference type="InterPro" id="IPR041700">
    <property type="entry name" value="OMP_b-brl_3"/>
</dbReference>
<evidence type="ECO:0000256" key="2">
    <source>
        <dbReference type="SAM" id="SignalP"/>
    </source>
</evidence>
<feature type="region of interest" description="Disordered" evidence="1">
    <location>
        <begin position="953"/>
        <end position="982"/>
    </location>
</feature>
<keyword evidence="2" id="KW-0732">Signal</keyword>
<reference evidence="4 5" key="1">
    <citation type="submission" date="2018-11" db="EMBL/GenBank/DDBJ databases">
        <title>Rufibacter latericius sp. nov., isolated from water in Baiyang Lake.</title>
        <authorList>
            <person name="Yang Y."/>
        </authorList>
    </citation>
    <scope>NUCLEOTIDE SEQUENCE [LARGE SCALE GENOMIC DNA]</scope>
    <source>
        <strain evidence="4 5">MCC P1</strain>
    </source>
</reference>
<dbReference type="SUPFAM" id="SSF49464">
    <property type="entry name" value="Carboxypeptidase regulatory domain-like"/>
    <property type="match status" value="1"/>
</dbReference>
<name>A0A3M9MQX9_9BACT</name>
<sequence>MRKISLLFILFLAISVAGYGQSTSVRGQAVGGGSPLIGATVALLNAQDSSVYKGAATDVEGRFEIAGIPNGRFVLKVSYLGFSDFYRAITAAGAPIQLGTITLGQGATQLKEVEVVGRAATVIQKQDTSEMNAAAFKVNRDANAENLIQKMPGITIQNGQVQAQGERVQRVLVDGKEFFGEDPSAVLKNLPAEVISKIQVFDRQSDQAQFTGFNDGNEQKTINIVTKPEFRTGRFGRISAGAGTDNRYRISGNINQFEGDRRISIVGLSNNVNEQNFSSEDLVGVASASSRGGGNRGGGGGGGPRGGGGGGFGGGNNTGDFLVNTNNGIAKTNAIGINYLDKWGKKVDVQGSYFFNHTDNDYTYSSFRNFERDGYQVSENGNSNGLNQNHRFNLRLTYNIDSANSIIVRPRLSVQKNNGDSFTESNLLGNLDGQPRNIFINNFDNLFRSDLTGINFNNNILYRHSFAKRGRTISLDVSNGYNQNKGDSRSDISYFFDRNNEGDDSLIYLNSNLNNKGYSVGGSLNYTEPLTQNTQLQLTYATNYSNSDGDRRTYQFRPVTEMYDSLVTNQSSTVDNVTKTQEFGGGWRYNTRNFQLMLSARYQWLQLSTDQLYPTAIDTTRNYHNVLPFAMLRYNFNQDRNIRVFYMGRSQTPSVDQLQSAVDVSSPTLITQGNPNLGQSFSHNFNIRYSAANPGKSSNFFAVLGGSVSQDYIGRLTIRNNARGENAPSYTTPSGIVLKSGVQLSSPVNLSGQYSLRSFFNYGLPLGFIKSNLNLNANATYSYTPALYADTESAYRIVNNDTKSTNVGAGVVLSSNISENFDFLVSTNATYNKVDYTYLTQQGNNNYNQSSLVRLNWLAWKGLNITTEVNHQYNGGLSAGIDKTFMLWNGSIGYKFMKDQQAEIRLSAFDILGENTSIQRNYQANYYEDVQTTVLQRYFMLSFNYNLRQFGSARGGNTPPAGRPGGYPGGGYPGGGRPGGNF</sequence>
<dbReference type="Proteomes" id="UP000271010">
    <property type="component" value="Unassembled WGS sequence"/>
</dbReference>
<proteinExistence type="predicted"/>
<dbReference type="SUPFAM" id="SSF56935">
    <property type="entry name" value="Porins"/>
    <property type="match status" value="1"/>
</dbReference>
<evidence type="ECO:0000313" key="5">
    <source>
        <dbReference type="Proteomes" id="UP000271010"/>
    </source>
</evidence>
<feature type="compositionally biased region" description="Gly residues" evidence="1">
    <location>
        <begin position="963"/>
        <end position="982"/>
    </location>
</feature>
<comment type="caution">
    <text evidence="4">The sequence shown here is derived from an EMBL/GenBank/DDBJ whole genome shotgun (WGS) entry which is preliminary data.</text>
</comment>
<dbReference type="Pfam" id="PF13620">
    <property type="entry name" value="CarboxypepD_reg"/>
    <property type="match status" value="1"/>
</dbReference>
<gene>
    <name evidence="4" type="ORF">EFA69_17640</name>
</gene>
<organism evidence="4 5">
    <name type="scientific">Rufibacter immobilis</name>
    <dbReference type="NCBI Taxonomy" id="1348778"/>
    <lineage>
        <taxon>Bacteria</taxon>
        <taxon>Pseudomonadati</taxon>
        <taxon>Bacteroidota</taxon>
        <taxon>Cytophagia</taxon>
        <taxon>Cytophagales</taxon>
        <taxon>Hymenobacteraceae</taxon>
        <taxon>Rufibacter</taxon>
    </lineage>
</organism>
<feature type="signal peptide" evidence="2">
    <location>
        <begin position="1"/>
        <end position="20"/>
    </location>
</feature>
<feature type="chain" id="PRO_5018021953" evidence="2">
    <location>
        <begin position="21"/>
        <end position="982"/>
    </location>
</feature>
<evidence type="ECO:0000259" key="3">
    <source>
        <dbReference type="Pfam" id="PF14905"/>
    </source>
</evidence>
<dbReference type="OrthoDB" id="1682379at2"/>
<protein>
    <submittedName>
        <fullName evidence="4">TonB-dependent receptor</fullName>
    </submittedName>
</protein>
<dbReference type="AlphaFoldDB" id="A0A3M9MQX9"/>